<dbReference type="EMBL" id="JBBBDM010000001">
    <property type="protein sequence ID" value="MEI5686092.1"/>
    <property type="molecule type" value="Genomic_DNA"/>
</dbReference>
<reference evidence="1 2" key="1">
    <citation type="journal article" date="2013" name="Int. J. Syst. Evol. Microbiol.">
        <title>Sphingomonas kyungheensis sp. nov., a bacterium with ginsenoside-converting activity isolated from soil of a ginseng field.</title>
        <authorList>
            <person name="Son H.M."/>
            <person name="Yang J.E."/>
            <person name="Park Y."/>
            <person name="Han C.K."/>
            <person name="Kim S.G."/>
            <person name="Kook M."/>
            <person name="Yi T.H."/>
        </authorList>
    </citation>
    <scope>NUCLEOTIDE SEQUENCE [LARGE SCALE GENOMIC DNA]</scope>
    <source>
        <strain evidence="1 2">LMG 26582</strain>
    </source>
</reference>
<organism evidence="1 2">
    <name type="scientific">Sphingomonas kyungheensis</name>
    <dbReference type="NCBI Taxonomy" id="1069987"/>
    <lineage>
        <taxon>Bacteria</taxon>
        <taxon>Pseudomonadati</taxon>
        <taxon>Pseudomonadota</taxon>
        <taxon>Alphaproteobacteria</taxon>
        <taxon>Sphingomonadales</taxon>
        <taxon>Sphingomonadaceae</taxon>
        <taxon>Sphingomonas</taxon>
    </lineage>
</organism>
<dbReference type="InterPro" id="IPR011200">
    <property type="entry name" value="UCP012608"/>
</dbReference>
<protein>
    <submittedName>
        <fullName evidence="1">DUF2332 domain-containing protein</fullName>
    </submittedName>
</protein>
<gene>
    <name evidence="1" type="ORF">V8201_03260</name>
</gene>
<evidence type="ECO:0000313" key="1">
    <source>
        <dbReference type="EMBL" id="MEI5686092.1"/>
    </source>
</evidence>
<dbReference type="Pfam" id="PF10094">
    <property type="entry name" value="DUF2332"/>
    <property type="match status" value="1"/>
</dbReference>
<dbReference type="RefSeq" id="WP_336544468.1">
    <property type="nucleotide sequence ID" value="NZ_JBBBDM010000001.1"/>
</dbReference>
<accession>A0ABU8GZ31</accession>
<comment type="caution">
    <text evidence="1">The sequence shown here is derived from an EMBL/GenBank/DDBJ whole genome shotgun (WGS) entry which is preliminary data.</text>
</comment>
<keyword evidence="2" id="KW-1185">Reference proteome</keyword>
<evidence type="ECO:0000313" key="2">
    <source>
        <dbReference type="Proteomes" id="UP001367771"/>
    </source>
</evidence>
<sequence>MAGESDNRQAFPVQADYCAAMAAPITARVCTALGQVLDRTSATGRRVLDWPGEPIADALVLRLVGGLHALHRAGADAALSSVFDGAVSDVDAVAAILAEVVRDHDARLLPWLDGPPQTNEAARSAGLMTGLLHLAQRYGPRIELLEIGSSAGLNLMLGRYRFDLGGITVGPEAAAVRLVPDWRGVAPPAVPVEVTGARGVDIAPVDVGDPAQAARLAAYVWVDAQERLARLDAAIALVRMQGVALDEGDAADWVEARLAEPQAAGVTRVLMHSVVWQYLPAAGRARIVAAMAAAGARATADRPLGWVMMEPNRDLHRHEVRVRGWPGGTPMELVALTHAHGAWVEGLAPPFETRDYVMRRGAYEADGD</sequence>
<dbReference type="PIRSF" id="PIRSF012608">
    <property type="entry name" value="UCP012608"/>
    <property type="match status" value="1"/>
</dbReference>
<name>A0ABU8GZ31_9SPHN</name>
<proteinExistence type="predicted"/>
<dbReference type="Proteomes" id="UP001367771">
    <property type="component" value="Unassembled WGS sequence"/>
</dbReference>